<comment type="similarity">
    <text evidence="1 2">Belongs to the UPF0235 family.</text>
</comment>
<evidence type="ECO:0000256" key="2">
    <source>
        <dbReference type="HAMAP-Rule" id="MF_00634"/>
    </source>
</evidence>
<dbReference type="SUPFAM" id="SSF69786">
    <property type="entry name" value="YggU-like"/>
    <property type="match status" value="1"/>
</dbReference>
<protein>
    <recommendedName>
        <fullName evidence="2">UPF0235 protein SVA_2204</fullName>
    </recommendedName>
</protein>
<organism evidence="3 4">
    <name type="scientific">Sulfurifustis variabilis</name>
    <dbReference type="NCBI Taxonomy" id="1675686"/>
    <lineage>
        <taxon>Bacteria</taxon>
        <taxon>Pseudomonadati</taxon>
        <taxon>Pseudomonadota</taxon>
        <taxon>Gammaproteobacteria</taxon>
        <taxon>Acidiferrobacterales</taxon>
        <taxon>Acidiferrobacteraceae</taxon>
        <taxon>Sulfurifustis</taxon>
    </lineage>
</organism>
<dbReference type="GO" id="GO:0005737">
    <property type="term" value="C:cytoplasm"/>
    <property type="evidence" value="ECO:0007669"/>
    <property type="project" value="TreeGrafter"/>
</dbReference>
<dbReference type="PANTHER" id="PTHR13420:SF7">
    <property type="entry name" value="UPF0235 PROTEIN C15ORF40"/>
    <property type="match status" value="1"/>
</dbReference>
<accession>A0A1B4VAK9</accession>
<dbReference type="NCBIfam" id="TIGR00251">
    <property type="entry name" value="DUF167 family protein"/>
    <property type="match status" value="1"/>
</dbReference>
<evidence type="ECO:0000313" key="4">
    <source>
        <dbReference type="Proteomes" id="UP000218899"/>
    </source>
</evidence>
<dbReference type="OrthoDB" id="9800587at2"/>
<dbReference type="Proteomes" id="UP000218899">
    <property type="component" value="Chromosome"/>
</dbReference>
<dbReference type="Gene3D" id="3.30.1200.10">
    <property type="entry name" value="YggU-like"/>
    <property type="match status" value="1"/>
</dbReference>
<reference evidence="3 4" key="1">
    <citation type="submission" date="2015-08" db="EMBL/GenBank/DDBJ databases">
        <title>Complete genome sequence of Sulfurifustis variabilis.</title>
        <authorList>
            <person name="Miura A."/>
            <person name="Kojima H."/>
            <person name="Fukui M."/>
        </authorList>
    </citation>
    <scope>NUCLEOTIDE SEQUENCE [LARGE SCALE GENOMIC DNA]</scope>
    <source>
        <strain evidence="4">skN76</strain>
    </source>
</reference>
<gene>
    <name evidence="3" type="ORF">SVA_2204</name>
</gene>
<dbReference type="EMBL" id="AP014936">
    <property type="protein sequence ID" value="BAU48754.1"/>
    <property type="molecule type" value="Genomic_DNA"/>
</dbReference>
<dbReference type="InterPro" id="IPR003746">
    <property type="entry name" value="DUF167"/>
</dbReference>
<proteinExistence type="inferred from homology"/>
<dbReference type="Pfam" id="PF02594">
    <property type="entry name" value="DUF167"/>
    <property type="match status" value="1"/>
</dbReference>
<keyword evidence="4" id="KW-1185">Reference proteome</keyword>
<dbReference type="RefSeq" id="WP_096461235.1">
    <property type="nucleotide sequence ID" value="NZ_AP014936.1"/>
</dbReference>
<dbReference type="KEGG" id="sva:SVA_2204"/>
<dbReference type="InterPro" id="IPR036591">
    <property type="entry name" value="YggU-like_sf"/>
</dbReference>
<dbReference type="AlphaFoldDB" id="A0A1B4VAK9"/>
<evidence type="ECO:0000313" key="3">
    <source>
        <dbReference type="EMBL" id="BAU48754.1"/>
    </source>
</evidence>
<evidence type="ECO:0000256" key="1">
    <source>
        <dbReference type="ARBA" id="ARBA00010364"/>
    </source>
</evidence>
<dbReference type="PANTHER" id="PTHR13420">
    <property type="entry name" value="UPF0235 PROTEIN C15ORF40"/>
    <property type="match status" value="1"/>
</dbReference>
<sequence length="89" mass="9212">MRLNVKVVPGASRSGIAGWLGEVLKVRVAAPPEGGRANAAVERLIAEALGLPRAQVRLISGASSARKTLEIAGMAEREVLARLKGGEGE</sequence>
<dbReference type="SMART" id="SM01152">
    <property type="entry name" value="DUF167"/>
    <property type="match status" value="1"/>
</dbReference>
<name>A0A1B4VAK9_9GAMM</name>
<dbReference type="HAMAP" id="MF_00634">
    <property type="entry name" value="UPF0235"/>
    <property type="match status" value="1"/>
</dbReference>